<reference evidence="3" key="2">
    <citation type="submission" date="2021-09" db="EMBL/GenBank/DDBJ databases">
        <authorList>
            <person name="Gilroy R."/>
        </authorList>
    </citation>
    <scope>NUCLEOTIDE SEQUENCE</scope>
    <source>
        <strain evidence="3">CHK135-1449</strain>
    </source>
</reference>
<dbReference type="InterPro" id="IPR013362">
    <property type="entry name" value="Pilus_4_PilV"/>
</dbReference>
<sequence>MSSLKSQSGVGLMEVLVSMLVLAIGVFGFIALQARATTATAEALKRSDGQLILQGLAERIRLNAAGDYKAAAVTKDCSTNSCSANDQAVADLKFFSDQAAKKNMTIHVIDCPKTSIEQQRLCLIAAWDKTTTAIAPEPTDGHLSTACLIQDSSQYQDGATCLLMEVY</sequence>
<evidence type="ECO:0000313" key="4">
    <source>
        <dbReference type="Proteomes" id="UP000787156"/>
    </source>
</evidence>
<evidence type="ECO:0000259" key="2">
    <source>
        <dbReference type="Pfam" id="PF22150"/>
    </source>
</evidence>
<name>A0A9D2ZYB4_ACILW</name>
<dbReference type="Proteomes" id="UP000787156">
    <property type="component" value="Unassembled WGS sequence"/>
</dbReference>
<gene>
    <name evidence="3" type="primary">pilV</name>
    <name evidence="3" type="ORF">K8V79_00570</name>
</gene>
<dbReference type="EMBL" id="DYWX01000009">
    <property type="protein sequence ID" value="HJF26747.1"/>
    <property type="molecule type" value="Genomic_DNA"/>
</dbReference>
<comment type="caution">
    <text evidence="3">The sequence shown here is derived from an EMBL/GenBank/DDBJ whole genome shotgun (WGS) entry which is preliminary data.</text>
</comment>
<accession>A0A9D2ZYB4</accession>
<reference evidence="3" key="1">
    <citation type="journal article" date="2021" name="PeerJ">
        <title>Extensive microbial diversity within the chicken gut microbiome revealed by metagenomics and culture.</title>
        <authorList>
            <person name="Gilroy R."/>
            <person name="Ravi A."/>
            <person name="Getino M."/>
            <person name="Pursley I."/>
            <person name="Horton D.L."/>
            <person name="Alikhan N.F."/>
            <person name="Baker D."/>
            <person name="Gharbi K."/>
            <person name="Hall N."/>
            <person name="Watson M."/>
            <person name="Adriaenssens E.M."/>
            <person name="Foster-Nyarko E."/>
            <person name="Jarju S."/>
            <person name="Secka A."/>
            <person name="Antonio M."/>
            <person name="Oren A."/>
            <person name="Chaudhuri R.R."/>
            <person name="La Ragione R."/>
            <person name="Hildebrand F."/>
            <person name="Pallen M.J."/>
        </authorList>
    </citation>
    <scope>NUCLEOTIDE SEQUENCE</scope>
    <source>
        <strain evidence="3">CHK135-1449</strain>
    </source>
</reference>
<dbReference type="AlphaFoldDB" id="A0A9D2ZYB4"/>
<dbReference type="NCBIfam" id="TIGR02523">
    <property type="entry name" value="type_IV_pilV"/>
    <property type="match status" value="1"/>
</dbReference>
<feature type="domain" description="Type IV pilin Tt1218-like" evidence="2">
    <location>
        <begin position="31"/>
        <end position="91"/>
    </location>
</feature>
<keyword evidence="1" id="KW-0472">Membrane</keyword>
<proteinExistence type="predicted"/>
<keyword evidence="1" id="KW-1133">Transmembrane helix</keyword>
<protein>
    <submittedName>
        <fullName evidence="3">Type IV pilus modification protein PilV</fullName>
    </submittedName>
</protein>
<feature type="transmembrane region" description="Helical" evidence="1">
    <location>
        <begin position="12"/>
        <end position="32"/>
    </location>
</feature>
<dbReference type="InterPro" id="IPR054402">
    <property type="entry name" value="Tt1218-like_dom"/>
</dbReference>
<keyword evidence="1" id="KW-0812">Transmembrane</keyword>
<evidence type="ECO:0000256" key="1">
    <source>
        <dbReference type="SAM" id="Phobius"/>
    </source>
</evidence>
<organism evidence="3 4">
    <name type="scientific">Acinetobacter lwoffii</name>
    <dbReference type="NCBI Taxonomy" id="28090"/>
    <lineage>
        <taxon>Bacteria</taxon>
        <taxon>Pseudomonadati</taxon>
        <taxon>Pseudomonadota</taxon>
        <taxon>Gammaproteobacteria</taxon>
        <taxon>Moraxellales</taxon>
        <taxon>Moraxellaceae</taxon>
        <taxon>Acinetobacter</taxon>
    </lineage>
</organism>
<dbReference type="Pfam" id="PF22150">
    <property type="entry name" value="Tt1218-like"/>
    <property type="match status" value="1"/>
</dbReference>
<evidence type="ECO:0000313" key="3">
    <source>
        <dbReference type="EMBL" id="HJF26747.1"/>
    </source>
</evidence>